<evidence type="ECO:0000313" key="3">
    <source>
        <dbReference type="Proteomes" id="UP000053831"/>
    </source>
</evidence>
<gene>
    <name evidence="2" type="ORF">ESCO_002935</name>
</gene>
<dbReference type="EMBL" id="LGSR01000022">
    <property type="protein sequence ID" value="KOS18073.1"/>
    <property type="molecule type" value="Genomic_DNA"/>
</dbReference>
<dbReference type="Proteomes" id="UP000053831">
    <property type="component" value="Unassembled WGS sequence"/>
</dbReference>
<organism evidence="2 3">
    <name type="scientific">Escovopsis weberi</name>
    <dbReference type="NCBI Taxonomy" id="150374"/>
    <lineage>
        <taxon>Eukaryota</taxon>
        <taxon>Fungi</taxon>
        <taxon>Dikarya</taxon>
        <taxon>Ascomycota</taxon>
        <taxon>Pezizomycotina</taxon>
        <taxon>Sordariomycetes</taxon>
        <taxon>Hypocreomycetidae</taxon>
        <taxon>Hypocreales</taxon>
        <taxon>Hypocreaceae</taxon>
        <taxon>Escovopsis</taxon>
    </lineage>
</organism>
<feature type="region of interest" description="Disordered" evidence="1">
    <location>
        <begin position="147"/>
        <end position="196"/>
    </location>
</feature>
<evidence type="ECO:0000313" key="2">
    <source>
        <dbReference type="EMBL" id="KOS18073.1"/>
    </source>
</evidence>
<reference evidence="2 3" key="1">
    <citation type="submission" date="2015-07" db="EMBL/GenBank/DDBJ databases">
        <title>The genome of the fungus Escovopsis weberi, a specialized disease agent of ant agriculture.</title>
        <authorList>
            <person name="de Man T.J."/>
            <person name="Stajich J.E."/>
            <person name="Kubicek C.P."/>
            <person name="Chenthamara K."/>
            <person name="Atanasova L."/>
            <person name="Druzhinina I.S."/>
            <person name="Birnbaum S."/>
            <person name="Barribeau S.M."/>
            <person name="Teiling C."/>
            <person name="Suen G."/>
            <person name="Currie C."/>
            <person name="Gerardo N.M."/>
        </authorList>
    </citation>
    <scope>NUCLEOTIDE SEQUENCE [LARGE SCALE GENOMIC DNA]</scope>
</reference>
<comment type="caution">
    <text evidence="2">The sequence shown here is derived from an EMBL/GenBank/DDBJ whole genome shotgun (WGS) entry which is preliminary data.</text>
</comment>
<sequence length="232" mass="25796">MALYGQHASAVQPLAYLNMEFEVIKASPTFLDGVRIPHIIGRKFSDLVVPSQVGVVHTLQAHVINEQRSREPNYLPPIMGSGLADSVIQQLGYGVDDATRFPLLHQEYFSFIGSDTMTRTLPVRLGLAKGESHYFVVALLNLQPPPAQPQYARDRPVNYHPMSTPPQSIFGEPGSNSSTRDSSRIPQPRDLPGLSRRRHFHEQIIFAFLPAAAHSDPKRSEIASARARGRKK</sequence>
<dbReference type="OrthoDB" id="5575144at2759"/>
<protein>
    <submittedName>
        <fullName evidence="2">Uncharacterized protein</fullName>
    </submittedName>
</protein>
<keyword evidence="3" id="KW-1185">Reference proteome</keyword>
<accession>A0A0M9VST9</accession>
<proteinExistence type="predicted"/>
<feature type="region of interest" description="Disordered" evidence="1">
    <location>
        <begin position="213"/>
        <end position="232"/>
    </location>
</feature>
<name>A0A0M9VST9_ESCWE</name>
<dbReference type="AlphaFoldDB" id="A0A0M9VST9"/>
<evidence type="ECO:0000256" key="1">
    <source>
        <dbReference type="SAM" id="MobiDB-lite"/>
    </source>
</evidence>
<dbReference type="STRING" id="150374.A0A0M9VST9"/>